<dbReference type="EMBL" id="JACGWO010000002">
    <property type="protein sequence ID" value="KAK4436324.1"/>
    <property type="molecule type" value="Genomic_DNA"/>
</dbReference>
<dbReference type="GO" id="GO:0020037">
    <property type="term" value="F:heme binding"/>
    <property type="evidence" value="ECO:0007669"/>
    <property type="project" value="InterPro"/>
</dbReference>
<dbReference type="Proteomes" id="UP001293254">
    <property type="component" value="Unassembled WGS sequence"/>
</dbReference>
<evidence type="ECO:0000256" key="2">
    <source>
        <dbReference type="ARBA" id="ARBA00010617"/>
    </source>
</evidence>
<dbReference type="GO" id="GO:0004497">
    <property type="term" value="F:monooxygenase activity"/>
    <property type="evidence" value="ECO:0007669"/>
    <property type="project" value="UniProtKB-KW"/>
</dbReference>
<comment type="similarity">
    <text evidence="2">Belongs to the cytochrome P450 family.</text>
</comment>
<comment type="caution">
    <text evidence="9">The sequence shown here is derived from an EMBL/GenBank/DDBJ whole genome shotgun (WGS) entry which is preliminary data.</text>
</comment>
<dbReference type="AlphaFoldDB" id="A0AAE2CW52"/>
<evidence type="ECO:0000256" key="5">
    <source>
        <dbReference type="ARBA" id="ARBA00023002"/>
    </source>
</evidence>
<dbReference type="GO" id="GO:0016705">
    <property type="term" value="F:oxidoreductase activity, acting on paired donors, with incorporation or reduction of molecular oxygen"/>
    <property type="evidence" value="ECO:0007669"/>
    <property type="project" value="InterPro"/>
</dbReference>
<keyword evidence="4" id="KW-0479">Metal-binding</keyword>
<evidence type="ECO:0000256" key="1">
    <source>
        <dbReference type="ARBA" id="ARBA00001971"/>
    </source>
</evidence>
<dbReference type="GO" id="GO:0005506">
    <property type="term" value="F:iron ion binding"/>
    <property type="evidence" value="ECO:0007669"/>
    <property type="project" value="InterPro"/>
</dbReference>
<organism evidence="9 10">
    <name type="scientific">Sesamum alatum</name>
    <dbReference type="NCBI Taxonomy" id="300844"/>
    <lineage>
        <taxon>Eukaryota</taxon>
        <taxon>Viridiplantae</taxon>
        <taxon>Streptophyta</taxon>
        <taxon>Embryophyta</taxon>
        <taxon>Tracheophyta</taxon>
        <taxon>Spermatophyta</taxon>
        <taxon>Magnoliopsida</taxon>
        <taxon>eudicotyledons</taxon>
        <taxon>Gunneridae</taxon>
        <taxon>Pentapetalae</taxon>
        <taxon>asterids</taxon>
        <taxon>lamiids</taxon>
        <taxon>Lamiales</taxon>
        <taxon>Pedaliaceae</taxon>
        <taxon>Sesamum</taxon>
    </lineage>
</organism>
<keyword evidence="6" id="KW-0408">Iron</keyword>
<feature type="chain" id="PRO_5042019482" evidence="8">
    <location>
        <begin position="19"/>
        <end position="289"/>
    </location>
</feature>
<comment type="cofactor">
    <cofactor evidence="1">
        <name>heme</name>
        <dbReference type="ChEBI" id="CHEBI:30413"/>
    </cofactor>
</comment>
<evidence type="ECO:0000313" key="9">
    <source>
        <dbReference type="EMBL" id="KAK4436324.1"/>
    </source>
</evidence>
<evidence type="ECO:0000256" key="8">
    <source>
        <dbReference type="SAM" id="SignalP"/>
    </source>
</evidence>
<dbReference type="PANTHER" id="PTHR47950:SF49">
    <property type="entry name" value="CYTOCHROME P450"/>
    <property type="match status" value="1"/>
</dbReference>
<evidence type="ECO:0000256" key="6">
    <source>
        <dbReference type="ARBA" id="ARBA00023004"/>
    </source>
</evidence>
<dbReference type="InterPro" id="IPR036396">
    <property type="entry name" value="Cyt_P450_sf"/>
</dbReference>
<dbReference type="InterPro" id="IPR001128">
    <property type="entry name" value="Cyt_P450"/>
</dbReference>
<name>A0AAE2CW52_9LAMI</name>
<reference evidence="9" key="1">
    <citation type="submission" date="2020-06" db="EMBL/GenBank/DDBJ databases">
        <authorList>
            <person name="Li T."/>
            <person name="Hu X."/>
            <person name="Zhang T."/>
            <person name="Song X."/>
            <person name="Zhang H."/>
            <person name="Dai N."/>
            <person name="Sheng W."/>
            <person name="Hou X."/>
            <person name="Wei L."/>
        </authorList>
    </citation>
    <scope>NUCLEOTIDE SEQUENCE</scope>
    <source>
        <strain evidence="9">3651</strain>
        <tissue evidence="9">Leaf</tissue>
    </source>
</reference>
<dbReference type="Gene3D" id="1.10.630.10">
    <property type="entry name" value="Cytochrome P450"/>
    <property type="match status" value="1"/>
</dbReference>
<feature type="signal peptide" evidence="8">
    <location>
        <begin position="1"/>
        <end position="18"/>
    </location>
</feature>
<dbReference type="Pfam" id="PF00067">
    <property type="entry name" value="p450"/>
    <property type="match status" value="1"/>
</dbReference>
<sequence>MTLALLVILLPLLFIVLTKHFKLGLVSSSKLPPGPNAWQLLWTISQFRNKPHVAFQTLARTHGSLFSLRLGSQLIVVGSSPAVAMEILKTHDKIFSGRYLLYRFYETIGTSRSSLTMSRECNDTWKFLRGIGHNFVFSSRAVGAKEEVRKEKVVKMMEFLVEKEGEVVKLDDIVNVTVSNIVASVLTSESLFDLRGEGGNEEKLKGLVREIVESAANLGLADLFPMLRRVDLWSRRNGMNIREKIMCVWAKIVNERRKRGTNDVSSCDLLDVLVQHAFFDEQISIILMV</sequence>
<evidence type="ECO:0000313" key="10">
    <source>
        <dbReference type="Proteomes" id="UP001293254"/>
    </source>
</evidence>
<protein>
    <submittedName>
        <fullName evidence="9">(S)-N-methylcoclaurine 3'-hydroxylase isozyme 2</fullName>
    </submittedName>
</protein>
<proteinExistence type="inferred from homology"/>
<keyword evidence="5" id="KW-0560">Oxidoreductase</keyword>
<evidence type="ECO:0000256" key="3">
    <source>
        <dbReference type="ARBA" id="ARBA00022617"/>
    </source>
</evidence>
<keyword evidence="10" id="KW-1185">Reference proteome</keyword>
<accession>A0AAE2CW52</accession>
<dbReference type="SUPFAM" id="SSF48264">
    <property type="entry name" value="Cytochrome P450"/>
    <property type="match status" value="1"/>
</dbReference>
<evidence type="ECO:0000256" key="7">
    <source>
        <dbReference type="ARBA" id="ARBA00023033"/>
    </source>
</evidence>
<keyword evidence="3" id="KW-0349">Heme</keyword>
<gene>
    <name evidence="9" type="ORF">Salat_0796100</name>
</gene>
<reference evidence="9" key="2">
    <citation type="journal article" date="2024" name="Plant">
        <title>Genomic evolution and insights into agronomic trait innovations of Sesamum species.</title>
        <authorList>
            <person name="Miao H."/>
            <person name="Wang L."/>
            <person name="Qu L."/>
            <person name="Liu H."/>
            <person name="Sun Y."/>
            <person name="Le M."/>
            <person name="Wang Q."/>
            <person name="Wei S."/>
            <person name="Zheng Y."/>
            <person name="Lin W."/>
            <person name="Duan Y."/>
            <person name="Cao H."/>
            <person name="Xiong S."/>
            <person name="Wang X."/>
            <person name="Wei L."/>
            <person name="Li C."/>
            <person name="Ma Q."/>
            <person name="Ju M."/>
            <person name="Zhao R."/>
            <person name="Li G."/>
            <person name="Mu C."/>
            <person name="Tian Q."/>
            <person name="Mei H."/>
            <person name="Zhang T."/>
            <person name="Gao T."/>
            <person name="Zhang H."/>
        </authorList>
    </citation>
    <scope>NUCLEOTIDE SEQUENCE</scope>
    <source>
        <strain evidence="9">3651</strain>
    </source>
</reference>
<keyword evidence="7" id="KW-0503">Monooxygenase</keyword>
<dbReference type="PANTHER" id="PTHR47950">
    <property type="entry name" value="CYTOCHROME P450, FAMILY 76, SUBFAMILY C, POLYPEPTIDE 5-RELATED"/>
    <property type="match status" value="1"/>
</dbReference>
<evidence type="ECO:0000256" key="4">
    <source>
        <dbReference type="ARBA" id="ARBA00022723"/>
    </source>
</evidence>
<keyword evidence="8" id="KW-0732">Signal</keyword>